<name>A0A7K0KFU3_9BACT</name>
<keyword evidence="2" id="KW-1185">Reference proteome</keyword>
<reference evidence="1 2" key="1">
    <citation type="submission" date="2019-08" db="EMBL/GenBank/DDBJ databases">
        <title>In-depth cultivation of the pig gut microbiome towards novel bacterial diversity and tailored functional studies.</title>
        <authorList>
            <person name="Wylensek D."/>
            <person name="Hitch T.C.A."/>
            <person name="Clavel T."/>
        </authorList>
    </citation>
    <scope>NUCLEOTIDE SEQUENCE [LARGE SCALE GENOMIC DNA]</scope>
    <source>
        <strain evidence="1 2">LKV-178-WT-2A</strain>
    </source>
</reference>
<dbReference type="AlphaFoldDB" id="A0A7K0KFU3"/>
<protein>
    <submittedName>
        <fullName evidence="1">DUF4099 domain-containing protein</fullName>
    </submittedName>
</protein>
<dbReference type="EMBL" id="VUNG01000021">
    <property type="protein sequence ID" value="MST84807.1"/>
    <property type="molecule type" value="Genomic_DNA"/>
</dbReference>
<organism evidence="1 2">
    <name type="scientific">Hallella mizrahii</name>
    <dbReference type="NCBI Taxonomy" id="2606637"/>
    <lineage>
        <taxon>Bacteria</taxon>
        <taxon>Pseudomonadati</taxon>
        <taxon>Bacteroidota</taxon>
        <taxon>Bacteroidia</taxon>
        <taxon>Bacteroidales</taxon>
        <taxon>Prevotellaceae</taxon>
        <taxon>Hallella</taxon>
    </lineage>
</organism>
<evidence type="ECO:0000313" key="1">
    <source>
        <dbReference type="EMBL" id="MST84807.1"/>
    </source>
</evidence>
<comment type="caution">
    <text evidence="1">The sequence shown here is derived from an EMBL/GenBank/DDBJ whole genome shotgun (WGS) entry which is preliminary data.</text>
</comment>
<gene>
    <name evidence="1" type="ORF">FYJ73_09030</name>
</gene>
<dbReference type="Proteomes" id="UP000438914">
    <property type="component" value="Unassembled WGS sequence"/>
</dbReference>
<dbReference type="RefSeq" id="WP_154534378.1">
    <property type="nucleotide sequence ID" value="NZ_VUNG01000021.1"/>
</dbReference>
<proteinExistence type="predicted"/>
<evidence type="ECO:0000313" key="2">
    <source>
        <dbReference type="Proteomes" id="UP000438914"/>
    </source>
</evidence>
<sequence>MPYKPFHREEYPLDILSEFGLTEEMIYDLPDYVHERLESGLKSPLLPISIRQPFGLTHCYAKFCLTETEDGIDVLFSPKLKEADLSSFTDKERSLLLAGKVIVSDIEETLLSSDGEESTQKIKAFVQLDRDTNGVVYSPTQIIGRNLMNINNEFDLTPEDILSFQHGGLVTTTFLDRDERITIGLDLFSENGVVVVAGDASRWEKMVRRQMPEYSFGNDGCWVNRGGVLSYVPENEFTQDICDALLRQAQRYGVGIDEQRDSDGYSLQRSYLPSNEEARQLTRSC</sequence>
<accession>A0A7K0KFU3</accession>